<name>A0A1G9U9K9_9ACTO</name>
<proteinExistence type="predicted"/>
<dbReference type="InterPro" id="IPR027417">
    <property type="entry name" value="P-loop_NTPase"/>
</dbReference>
<dbReference type="InterPro" id="IPR011990">
    <property type="entry name" value="TPR-like_helical_dom_sf"/>
</dbReference>
<accession>A0A1G9U9K9</accession>
<dbReference type="Gene3D" id="1.25.40.10">
    <property type="entry name" value="Tetratricopeptide repeat domain"/>
    <property type="match status" value="4"/>
</dbReference>
<dbReference type="SUPFAM" id="SSF52540">
    <property type="entry name" value="P-loop containing nucleoside triphosphate hydrolases"/>
    <property type="match status" value="1"/>
</dbReference>
<gene>
    <name evidence="1" type="ORF">SAMN04487766_1045</name>
</gene>
<evidence type="ECO:0000313" key="1">
    <source>
        <dbReference type="EMBL" id="SDM56404.1"/>
    </source>
</evidence>
<dbReference type="SUPFAM" id="SSF48452">
    <property type="entry name" value="TPR-like"/>
    <property type="match status" value="6"/>
</dbReference>
<dbReference type="OrthoDB" id="594504at2"/>
<dbReference type="PANTHER" id="PTHR46082">
    <property type="entry name" value="ATP/GTP-BINDING PROTEIN-RELATED"/>
    <property type="match status" value="1"/>
</dbReference>
<dbReference type="Pfam" id="PF13374">
    <property type="entry name" value="TPR_10"/>
    <property type="match status" value="1"/>
</dbReference>
<dbReference type="EMBL" id="FNHU01000004">
    <property type="protein sequence ID" value="SDM56404.1"/>
    <property type="molecule type" value="Genomic_DNA"/>
</dbReference>
<sequence>MSDILLGEEHNALVEMLLHRMEDVKNPDCTAPRIVVLRGASGVGKTRVIQEFYERLRSARGDAYWPSLVPMSPDSRVIKTDPLVSRKLVAPPIDDFVWPAGALPTFGWWGLNCEQMATGTVLNVATLSLQMNRVHLPPLLLARKRAESPTQKSQRTMRELTKVVRDAARDGSPEVLEEVLRRAGVSIPLFGALMGIGVNGIRASWRFAQERSRLRSAVTSGVESYRERIAVGRQVAEAWTRAAHTDVPVVVAVEDLHLMGADVGTLLEAVASQWTAPTLVVGTVWPEGQTRPVYRDWLERVTARGLVEIADVPTLAEDDLVRIVHSRAPNTVNEDAVEIARRLPNPLLVMHWLAQERTIEHIARHDDALVLRDEGPEWLPQVNEEILARRWNELDAVVRLVLTYAAAIEPVGDVVCRFSPAIISQVIVTDRSDLPKATVVDGMWRASEQSHWCRYEGLTECFVDSSLADYAREEASNRFGVARRAELRELAMHVTHEWLIACVKGIYLPDGTEASLIAQWYLELEIAVGCSDGRNASGKVIALWRAALDAAMVGDLHKACELGESTIVRLEATDESIGREAVLEVRTRVASWKLQSGCVDEALLAYHQLVPELRWTIGSESPLTLMARSDLLDAMVRSGKARQAIELYESLLSDQRRVLGPYSSDVWRTQRALAEALSAAGRTRDAAALLDDLECRERALGRARVEDLLALEVTRAGVMLDAGRNEEAVDKYEEVVAQLERSYGSDHEVVVAARGNLAAALRQGFHFERAVKEYTKLIDDRTRLFGARHPGTMAARTDLALMLREAGNPKPAKTIFDTLLADQEEVLGTDHVDTLTTRNYIASVVQEGGDPVAAVEMFKALLDDRIRVLGANHPDTLATRNNLALAFWEAGDPGTAADLLRELIDEETEIMGEDYRGVLTARNNLAAALWAAGKLGDAAEVYECLLGQMQVLDVDRVKVFVVRNNYARLIAEMGDLYKSASLFEGLLREEIAALGPDHPDTLVAWNNYGLALEGINSPAKASIVFEGLVKIRTRVLGADHPDTLVARSNLAQAIGDAGRPSVAIDMLEHLLKDEVRVHGVDNPDTFRVRGILAKMVCEVGAADKAVEMFSVLIEDMERVMGIDHPDALVSRGNLAAALSDVGRWDEAVRMLEALLRDQRRVLGDFHPQVMVTRGSIASMFIDAGEPQKATRLLQELLEDERKVMRADHPVVLRTLHDLAVAMEDSGDPGGAVDILEDIIEVVSRVRGSDNPDTLMVRRNLASALRASGQDFRANIEGQSLVKDLKTIAEPSEEFVNEVVSMLDAWAGED</sequence>
<dbReference type="Pfam" id="PF07721">
    <property type="entry name" value="TPR_4"/>
    <property type="match status" value="1"/>
</dbReference>
<evidence type="ECO:0000313" key="2">
    <source>
        <dbReference type="Proteomes" id="UP000199671"/>
    </source>
</evidence>
<organism evidence="1 2">
    <name type="scientific">Actinomyces ruminicola</name>
    <dbReference type="NCBI Taxonomy" id="332524"/>
    <lineage>
        <taxon>Bacteria</taxon>
        <taxon>Bacillati</taxon>
        <taxon>Actinomycetota</taxon>
        <taxon>Actinomycetes</taxon>
        <taxon>Actinomycetales</taxon>
        <taxon>Actinomycetaceae</taxon>
        <taxon>Actinomyces</taxon>
    </lineage>
</organism>
<dbReference type="Proteomes" id="UP000199671">
    <property type="component" value="Unassembled WGS sequence"/>
</dbReference>
<dbReference type="RefSeq" id="WP_143008882.1">
    <property type="nucleotide sequence ID" value="NZ_FNHU01000004.1"/>
</dbReference>
<dbReference type="PANTHER" id="PTHR46082:SF6">
    <property type="entry name" value="AAA+ ATPASE DOMAIN-CONTAINING PROTEIN-RELATED"/>
    <property type="match status" value="1"/>
</dbReference>
<dbReference type="GO" id="GO:0042802">
    <property type="term" value="F:identical protein binding"/>
    <property type="evidence" value="ECO:0007669"/>
    <property type="project" value="InterPro"/>
</dbReference>
<reference evidence="1 2" key="1">
    <citation type="submission" date="2016-10" db="EMBL/GenBank/DDBJ databases">
        <authorList>
            <person name="de Groot N.N."/>
        </authorList>
    </citation>
    <scope>NUCLEOTIDE SEQUENCE [LARGE SCALE GENOMIC DNA]</scope>
    <source>
        <strain evidence="1 2">KPR-7B</strain>
    </source>
</reference>
<protein>
    <submittedName>
        <fullName evidence="1">Tetratricopeptide repeat-containing protein</fullName>
    </submittedName>
</protein>
<dbReference type="InterPro" id="IPR011717">
    <property type="entry name" value="TPR-4"/>
</dbReference>
<dbReference type="InterPro" id="IPR053137">
    <property type="entry name" value="NLR-like"/>
</dbReference>
<dbReference type="Pfam" id="PF13424">
    <property type="entry name" value="TPR_12"/>
    <property type="match status" value="3"/>
</dbReference>